<feature type="region of interest" description="Disordered" evidence="1">
    <location>
        <begin position="1"/>
        <end position="32"/>
    </location>
</feature>
<comment type="caution">
    <text evidence="2">The sequence shown here is derived from an EMBL/GenBank/DDBJ whole genome shotgun (WGS) entry which is preliminary data.</text>
</comment>
<reference evidence="2" key="1">
    <citation type="journal article" date="2015" name="Nature">
        <title>Complex archaea that bridge the gap between prokaryotes and eukaryotes.</title>
        <authorList>
            <person name="Spang A."/>
            <person name="Saw J.H."/>
            <person name="Jorgensen S.L."/>
            <person name="Zaremba-Niedzwiedzka K."/>
            <person name="Martijn J."/>
            <person name="Lind A.E."/>
            <person name="van Eijk R."/>
            <person name="Schleper C."/>
            <person name="Guy L."/>
            <person name="Ettema T.J."/>
        </authorList>
    </citation>
    <scope>NUCLEOTIDE SEQUENCE</scope>
</reference>
<gene>
    <name evidence="2" type="ORF">LCGC14_2250850</name>
</gene>
<sequence length="177" mass="20026">MVNTSSMTSPQLDDSQKTDSNPKKNKGGRPKIKIDYEKVARYAHIHCTQEEIASLLDIGYSTLKADKQFLDVYKKALDGGKKSLRRLQFEKAEGRPAELLRDKDGNTILDDKRRPIISRPGYAPDTTMQIWLGKQQLGQRDHVELGVDRDAFAVAVVIRDSGKGKPFKEVTKRRKDV</sequence>
<evidence type="ECO:0000256" key="1">
    <source>
        <dbReference type="SAM" id="MobiDB-lite"/>
    </source>
</evidence>
<proteinExistence type="predicted"/>
<accession>A0A0F9FF60</accession>
<name>A0A0F9FF60_9ZZZZ</name>
<evidence type="ECO:0000313" key="2">
    <source>
        <dbReference type="EMBL" id="KKL55895.1"/>
    </source>
</evidence>
<protein>
    <submittedName>
        <fullName evidence="2">Uncharacterized protein</fullName>
    </submittedName>
</protein>
<dbReference type="AlphaFoldDB" id="A0A0F9FF60"/>
<feature type="compositionally biased region" description="Polar residues" evidence="1">
    <location>
        <begin position="1"/>
        <end position="13"/>
    </location>
</feature>
<organism evidence="2">
    <name type="scientific">marine sediment metagenome</name>
    <dbReference type="NCBI Taxonomy" id="412755"/>
    <lineage>
        <taxon>unclassified sequences</taxon>
        <taxon>metagenomes</taxon>
        <taxon>ecological metagenomes</taxon>
    </lineage>
</organism>
<dbReference type="EMBL" id="LAZR01030674">
    <property type="protein sequence ID" value="KKL55895.1"/>
    <property type="molecule type" value="Genomic_DNA"/>
</dbReference>